<evidence type="ECO:0000256" key="3">
    <source>
        <dbReference type="ARBA" id="ARBA00022989"/>
    </source>
</evidence>
<dbReference type="Gene3D" id="3.40.50.1820">
    <property type="entry name" value="alpha/beta hydrolase"/>
    <property type="match status" value="1"/>
</dbReference>
<comment type="similarity">
    <text evidence="1">Belongs to the TMEM53 family.</text>
</comment>
<evidence type="ECO:0008006" key="9">
    <source>
        <dbReference type="Google" id="ProtNLM"/>
    </source>
</evidence>
<dbReference type="Proteomes" id="UP000275408">
    <property type="component" value="Unassembled WGS sequence"/>
</dbReference>
<dbReference type="SUPFAM" id="SSF53474">
    <property type="entry name" value="alpha/beta-Hydrolases"/>
    <property type="match status" value="1"/>
</dbReference>
<keyword evidence="2" id="KW-0812">Transmembrane</keyword>
<keyword evidence="4" id="KW-0472">Membrane</keyword>
<dbReference type="Pfam" id="PF05705">
    <property type="entry name" value="DUF829"/>
    <property type="match status" value="1"/>
</dbReference>
<gene>
    <name evidence="7" type="ORF">pdam_00005003</name>
</gene>
<evidence type="ECO:0000256" key="4">
    <source>
        <dbReference type="ARBA" id="ARBA00023136"/>
    </source>
</evidence>
<protein>
    <recommendedName>
        <fullName evidence="9">DUF676 domain-containing protein</fullName>
    </recommendedName>
</protein>
<name>A0A3M6UVQ9_POCDA</name>
<comment type="caution">
    <text evidence="7">The sequence shown here is derived from an EMBL/GenBank/DDBJ whole genome shotgun (WGS) entry which is preliminary data.</text>
</comment>
<evidence type="ECO:0000256" key="5">
    <source>
        <dbReference type="ARBA" id="ARBA00023242"/>
    </source>
</evidence>
<organism evidence="7 8">
    <name type="scientific">Pocillopora damicornis</name>
    <name type="common">Cauliflower coral</name>
    <name type="synonym">Millepora damicornis</name>
    <dbReference type="NCBI Taxonomy" id="46731"/>
    <lineage>
        <taxon>Eukaryota</taxon>
        <taxon>Metazoa</taxon>
        <taxon>Cnidaria</taxon>
        <taxon>Anthozoa</taxon>
        <taxon>Hexacorallia</taxon>
        <taxon>Scleractinia</taxon>
        <taxon>Astrocoeniina</taxon>
        <taxon>Pocilloporidae</taxon>
        <taxon>Pocillopora</taxon>
    </lineage>
</organism>
<evidence type="ECO:0000313" key="7">
    <source>
        <dbReference type="EMBL" id="RMX57710.1"/>
    </source>
</evidence>
<dbReference type="GO" id="GO:0005640">
    <property type="term" value="C:nuclear outer membrane"/>
    <property type="evidence" value="ECO:0007669"/>
    <property type="project" value="UniProtKB-SubCell"/>
</dbReference>
<dbReference type="PANTHER" id="PTHR12265">
    <property type="entry name" value="TRANSMEMBRANE PROTEIN 53"/>
    <property type="match status" value="1"/>
</dbReference>
<keyword evidence="8" id="KW-1185">Reference proteome</keyword>
<proteinExistence type="inferred from homology"/>
<dbReference type="AlphaFoldDB" id="A0A3M6UVQ9"/>
<evidence type="ECO:0000256" key="1">
    <source>
        <dbReference type="ARBA" id="ARBA00007387"/>
    </source>
</evidence>
<dbReference type="OMA" id="FCALWDL"/>
<dbReference type="EMBL" id="RCHS01000623">
    <property type="protein sequence ID" value="RMX57710.1"/>
    <property type="molecule type" value="Genomic_DNA"/>
</dbReference>
<evidence type="ECO:0000313" key="8">
    <source>
        <dbReference type="Proteomes" id="UP000275408"/>
    </source>
</evidence>
<keyword evidence="3" id="KW-1133">Transmembrane helix</keyword>
<sequence>MALGTLRTRKNFLFWRTISQLTFVNHIVTMTSPPYFEDKCNKIGAVVTRTGTESSRSPVVALLGWNSAQDKHLAKYSEIFEQKGFDTIRIPANPYNTFLRLNRVKEISLELLEILEEMNSNQNRPFILYAFSMGGFNVGHFITQAISIPGQRHFKSINIIGCIFDSCPHFPGWHSLKGVQSTILETIPNPLIKAAVWVGLGLVCPPVFLFSSELKQLIPDSISYPFGCPELFLFCSTDPLVPERDVWVFIEAHKKKGIKVFEKCWEVSGHVQHYRNYPEEYLSKVNTFTDYCMKQYFTSGISKL</sequence>
<comment type="subcellular location">
    <subcellularLocation>
        <location evidence="6">Nucleus outer membrane</location>
        <topology evidence="6">Single-pass membrane protein</topology>
    </subcellularLocation>
</comment>
<dbReference type="PANTHER" id="PTHR12265:SF30">
    <property type="entry name" value="TRANSMEMBRANE PROTEIN 53"/>
    <property type="match status" value="1"/>
</dbReference>
<evidence type="ECO:0000256" key="6">
    <source>
        <dbReference type="ARBA" id="ARBA00034303"/>
    </source>
</evidence>
<accession>A0A3M6UVQ9</accession>
<evidence type="ECO:0000256" key="2">
    <source>
        <dbReference type="ARBA" id="ARBA00022692"/>
    </source>
</evidence>
<dbReference type="InterPro" id="IPR008547">
    <property type="entry name" value="DUF829_TMEM53"/>
</dbReference>
<keyword evidence="5" id="KW-0539">Nucleus</keyword>
<dbReference type="InterPro" id="IPR029058">
    <property type="entry name" value="AB_hydrolase_fold"/>
</dbReference>
<reference evidence="7 8" key="1">
    <citation type="journal article" date="2018" name="Sci. Rep.">
        <title>Comparative analysis of the Pocillopora damicornis genome highlights role of immune system in coral evolution.</title>
        <authorList>
            <person name="Cunning R."/>
            <person name="Bay R.A."/>
            <person name="Gillette P."/>
            <person name="Baker A.C."/>
            <person name="Traylor-Knowles N."/>
        </authorList>
    </citation>
    <scope>NUCLEOTIDE SEQUENCE [LARGE SCALE GENOMIC DNA]</scope>
    <source>
        <strain evidence="7">RSMAS</strain>
        <tissue evidence="7">Whole animal</tissue>
    </source>
</reference>
<dbReference type="OrthoDB" id="77878at2759"/>